<gene>
    <name evidence="2" type="ORF">OE88DRAFT_1651340</name>
</gene>
<dbReference type="STRING" id="5364.A0A5C3NJI4"/>
<feature type="domain" description="F-box" evidence="1">
    <location>
        <begin position="7"/>
        <end position="56"/>
    </location>
</feature>
<dbReference type="Gene3D" id="1.20.1280.50">
    <property type="match status" value="1"/>
</dbReference>
<dbReference type="Proteomes" id="UP000305948">
    <property type="component" value="Unassembled WGS sequence"/>
</dbReference>
<dbReference type="CDD" id="cd09917">
    <property type="entry name" value="F-box_SF"/>
    <property type="match status" value="1"/>
</dbReference>
<dbReference type="AlphaFoldDB" id="A0A5C3NJI4"/>
<proteinExistence type="predicted"/>
<organism evidence="2 3">
    <name type="scientific">Heliocybe sulcata</name>
    <dbReference type="NCBI Taxonomy" id="5364"/>
    <lineage>
        <taxon>Eukaryota</taxon>
        <taxon>Fungi</taxon>
        <taxon>Dikarya</taxon>
        <taxon>Basidiomycota</taxon>
        <taxon>Agaricomycotina</taxon>
        <taxon>Agaricomycetes</taxon>
        <taxon>Gloeophyllales</taxon>
        <taxon>Gloeophyllaceae</taxon>
        <taxon>Heliocybe</taxon>
    </lineage>
</organism>
<evidence type="ECO:0000313" key="3">
    <source>
        <dbReference type="Proteomes" id="UP000305948"/>
    </source>
</evidence>
<keyword evidence="3" id="KW-1185">Reference proteome</keyword>
<protein>
    <recommendedName>
        <fullName evidence="1">F-box domain-containing protein</fullName>
    </recommendedName>
</protein>
<evidence type="ECO:0000313" key="2">
    <source>
        <dbReference type="EMBL" id="TFK57552.1"/>
    </source>
</evidence>
<dbReference type="Pfam" id="PF00646">
    <property type="entry name" value="F-box"/>
    <property type="match status" value="1"/>
</dbReference>
<dbReference type="InterPro" id="IPR036047">
    <property type="entry name" value="F-box-like_dom_sf"/>
</dbReference>
<sequence>MDSVAGSSPVWDMPPEVTEHTLAFCHPRDVAIFSKTCRGARDLIYRSPDQHLWRELLLAHFDDPRKAVAFRQSKDAISKYDWKDQLQRRIGAESVRFEMPTVSPEALDRACATFLTVLEESLPYAQDEESMNTLWLAKILHNVKFNDDPDMPQPLHRLLSYLSLSHRDFFRYNGRLYTDDEPAIGDPMRQELEPLRTTSRCFVYDLRSYTARSSYGPFIDSSTINWKHVHYNINVILTNLREFQRMWPGVRPPICTTGLQALRAYSAPGALETMNTRDWAGVEGNWRRFVCFMDYRDLFSFNFGSHRHLTMRGARDGSFFADPNFQEATRLVETEFQLIELSDDPDYDADLEFSFVGHPRGCRALHPDDPPPIHFTGISRGSHGNKHSVKGCVRMEAGGIRWRWVSVR</sequence>
<accession>A0A5C3NJI4</accession>
<dbReference type="EMBL" id="ML213503">
    <property type="protein sequence ID" value="TFK57552.1"/>
    <property type="molecule type" value="Genomic_DNA"/>
</dbReference>
<dbReference type="InterPro" id="IPR001810">
    <property type="entry name" value="F-box_dom"/>
</dbReference>
<dbReference type="SUPFAM" id="SSF81383">
    <property type="entry name" value="F-box domain"/>
    <property type="match status" value="1"/>
</dbReference>
<evidence type="ECO:0000259" key="1">
    <source>
        <dbReference type="PROSITE" id="PS50181"/>
    </source>
</evidence>
<name>A0A5C3NJI4_9AGAM</name>
<dbReference type="OrthoDB" id="3226064at2759"/>
<dbReference type="PROSITE" id="PS50181">
    <property type="entry name" value="FBOX"/>
    <property type="match status" value="1"/>
</dbReference>
<reference evidence="2 3" key="1">
    <citation type="journal article" date="2019" name="Nat. Ecol. Evol.">
        <title>Megaphylogeny resolves global patterns of mushroom evolution.</title>
        <authorList>
            <person name="Varga T."/>
            <person name="Krizsan K."/>
            <person name="Foldi C."/>
            <person name="Dima B."/>
            <person name="Sanchez-Garcia M."/>
            <person name="Sanchez-Ramirez S."/>
            <person name="Szollosi G.J."/>
            <person name="Szarkandi J.G."/>
            <person name="Papp V."/>
            <person name="Albert L."/>
            <person name="Andreopoulos W."/>
            <person name="Angelini C."/>
            <person name="Antonin V."/>
            <person name="Barry K.W."/>
            <person name="Bougher N.L."/>
            <person name="Buchanan P."/>
            <person name="Buyck B."/>
            <person name="Bense V."/>
            <person name="Catcheside P."/>
            <person name="Chovatia M."/>
            <person name="Cooper J."/>
            <person name="Damon W."/>
            <person name="Desjardin D."/>
            <person name="Finy P."/>
            <person name="Geml J."/>
            <person name="Haridas S."/>
            <person name="Hughes K."/>
            <person name="Justo A."/>
            <person name="Karasinski D."/>
            <person name="Kautmanova I."/>
            <person name="Kiss B."/>
            <person name="Kocsube S."/>
            <person name="Kotiranta H."/>
            <person name="LaButti K.M."/>
            <person name="Lechner B.E."/>
            <person name="Liimatainen K."/>
            <person name="Lipzen A."/>
            <person name="Lukacs Z."/>
            <person name="Mihaltcheva S."/>
            <person name="Morgado L.N."/>
            <person name="Niskanen T."/>
            <person name="Noordeloos M.E."/>
            <person name="Ohm R.A."/>
            <person name="Ortiz-Santana B."/>
            <person name="Ovrebo C."/>
            <person name="Racz N."/>
            <person name="Riley R."/>
            <person name="Savchenko A."/>
            <person name="Shiryaev A."/>
            <person name="Soop K."/>
            <person name="Spirin V."/>
            <person name="Szebenyi C."/>
            <person name="Tomsovsky M."/>
            <person name="Tulloss R.E."/>
            <person name="Uehling J."/>
            <person name="Grigoriev I.V."/>
            <person name="Vagvolgyi C."/>
            <person name="Papp T."/>
            <person name="Martin F.M."/>
            <person name="Miettinen O."/>
            <person name="Hibbett D.S."/>
            <person name="Nagy L.G."/>
        </authorList>
    </citation>
    <scope>NUCLEOTIDE SEQUENCE [LARGE SCALE GENOMIC DNA]</scope>
    <source>
        <strain evidence="2 3">OMC1185</strain>
    </source>
</reference>